<dbReference type="GO" id="GO:0006623">
    <property type="term" value="P:protein targeting to vacuole"/>
    <property type="evidence" value="ECO:0007669"/>
    <property type="project" value="TreeGrafter"/>
</dbReference>
<evidence type="ECO:0000313" key="2">
    <source>
        <dbReference type="EMBL" id="KAI6653362.1"/>
    </source>
</evidence>
<dbReference type="Proteomes" id="UP001165289">
    <property type="component" value="Unassembled WGS sequence"/>
</dbReference>
<reference evidence="2 3" key="1">
    <citation type="journal article" date="2023" name="BMC Biol.">
        <title>The compact genome of the sponge Oopsacas minuta (Hexactinellida) is lacking key metazoan core genes.</title>
        <authorList>
            <person name="Santini S."/>
            <person name="Schenkelaars Q."/>
            <person name="Jourda C."/>
            <person name="Duchesne M."/>
            <person name="Belahbib H."/>
            <person name="Rocher C."/>
            <person name="Selva M."/>
            <person name="Riesgo A."/>
            <person name="Vervoort M."/>
            <person name="Leys S.P."/>
            <person name="Kodjabachian L."/>
            <person name="Le Bivic A."/>
            <person name="Borchiellini C."/>
            <person name="Claverie J.M."/>
            <person name="Renard E."/>
        </authorList>
    </citation>
    <scope>NUCLEOTIDE SEQUENCE [LARGE SCALE GENOMIC DNA]</scope>
    <source>
        <strain evidence="2">SPO-2</strain>
    </source>
</reference>
<evidence type="ECO:0000256" key="1">
    <source>
        <dbReference type="ARBA" id="ARBA00006545"/>
    </source>
</evidence>
<dbReference type="PANTHER" id="PTHR16166:SF93">
    <property type="entry name" value="INTERMEMBRANE LIPID TRANSFER PROTEIN VPS13"/>
    <property type="match status" value="1"/>
</dbReference>
<name>A0AAV7JWY0_9METZ</name>
<comment type="caution">
    <text evidence="2">The sequence shown here is derived from an EMBL/GenBank/DDBJ whole genome shotgun (WGS) entry which is preliminary data.</text>
</comment>
<gene>
    <name evidence="2" type="ORF">LOD99_3582</name>
</gene>
<dbReference type="PANTHER" id="PTHR16166">
    <property type="entry name" value="VACUOLAR PROTEIN SORTING-ASSOCIATED PROTEIN VPS13"/>
    <property type="match status" value="1"/>
</dbReference>
<dbReference type="EMBL" id="JAKMXF010000277">
    <property type="protein sequence ID" value="KAI6653362.1"/>
    <property type="molecule type" value="Genomic_DNA"/>
</dbReference>
<dbReference type="GO" id="GO:0045053">
    <property type="term" value="P:protein retention in Golgi apparatus"/>
    <property type="evidence" value="ECO:0007669"/>
    <property type="project" value="TreeGrafter"/>
</dbReference>
<keyword evidence="3" id="KW-1185">Reference proteome</keyword>
<proteinExistence type="inferred from homology"/>
<protein>
    <submittedName>
        <fullName evidence="2">Vacuolar protein sorting-associated protein 13A-like</fullName>
    </submittedName>
</protein>
<dbReference type="AlphaFoldDB" id="A0AAV7JWY0"/>
<dbReference type="InterPro" id="IPR026847">
    <property type="entry name" value="VPS13"/>
</dbReference>
<comment type="similarity">
    <text evidence="1">Belongs to the VPS13 family.</text>
</comment>
<evidence type="ECO:0000313" key="3">
    <source>
        <dbReference type="Proteomes" id="UP001165289"/>
    </source>
</evidence>
<accession>A0AAV7JWY0</accession>
<organism evidence="2 3">
    <name type="scientific">Oopsacas minuta</name>
    <dbReference type="NCBI Taxonomy" id="111878"/>
    <lineage>
        <taxon>Eukaryota</taxon>
        <taxon>Metazoa</taxon>
        <taxon>Porifera</taxon>
        <taxon>Hexactinellida</taxon>
        <taxon>Hexasterophora</taxon>
        <taxon>Lyssacinosida</taxon>
        <taxon>Leucopsacidae</taxon>
        <taxon>Oopsacas</taxon>
    </lineage>
</organism>
<sequence length="232" mass="25191">MKLEGSVTASQGSKHFIDYLHLSPLKINLSFSLQHGSEPVDKRLARKVVTSKAFRVLLDSLGVPGSADKVLLQLKYLEIQHRAMTQRQITQTFIKHYKQAALTQIYKILLGLDVIGNPLALIRQIGGGAKDLFYEPYQGAIEGPEAFIVGVGHGITSLAGSTVGGVAGAVSKITSTVGKGLAALTFDTRFQRSRQRQDIKARTAGEEFFRGGKSFATGLFEGVTGKFDYPHK</sequence>